<reference evidence="1" key="1">
    <citation type="submission" date="2015-12" db="EMBL/GenBank/DDBJ databases">
        <title>Gene expression during late stages of embryo sac development: a critical building block for successful pollen-pistil interactions.</title>
        <authorList>
            <person name="Liu Y."/>
            <person name="Joly V."/>
            <person name="Sabar M."/>
            <person name="Matton D.P."/>
        </authorList>
    </citation>
    <scope>NUCLEOTIDE SEQUENCE</scope>
</reference>
<dbReference type="EMBL" id="GEDG01039814">
    <property type="protein sequence ID" value="JAP06960.1"/>
    <property type="molecule type" value="Transcribed_RNA"/>
</dbReference>
<dbReference type="AlphaFoldDB" id="A0A0V0GI73"/>
<protein>
    <submittedName>
        <fullName evidence="1">Putative ovule protein</fullName>
    </submittedName>
</protein>
<sequence length="62" mass="7361">NWASAFPKFLSPPSLSRSDLFISLPLHTHPYIYTFRQIPNYALHETRRTAIFVRNLNLDLRF</sequence>
<organism evidence="1">
    <name type="scientific">Solanum chacoense</name>
    <name type="common">Chaco potato</name>
    <dbReference type="NCBI Taxonomy" id="4108"/>
    <lineage>
        <taxon>Eukaryota</taxon>
        <taxon>Viridiplantae</taxon>
        <taxon>Streptophyta</taxon>
        <taxon>Embryophyta</taxon>
        <taxon>Tracheophyta</taxon>
        <taxon>Spermatophyta</taxon>
        <taxon>Magnoliopsida</taxon>
        <taxon>eudicotyledons</taxon>
        <taxon>Gunneridae</taxon>
        <taxon>Pentapetalae</taxon>
        <taxon>asterids</taxon>
        <taxon>lamiids</taxon>
        <taxon>Solanales</taxon>
        <taxon>Solanaceae</taxon>
        <taxon>Solanoideae</taxon>
        <taxon>Solaneae</taxon>
        <taxon>Solanum</taxon>
    </lineage>
</organism>
<evidence type="ECO:0000313" key="1">
    <source>
        <dbReference type="EMBL" id="JAP06960.1"/>
    </source>
</evidence>
<accession>A0A0V0GI73</accession>
<feature type="non-terminal residue" evidence="1">
    <location>
        <position position="1"/>
    </location>
</feature>
<name>A0A0V0GI73_SOLCH</name>
<proteinExistence type="predicted"/>